<feature type="region of interest" description="Disordered" evidence="1">
    <location>
        <begin position="200"/>
        <end position="220"/>
    </location>
</feature>
<name>A0A9D6AEE8_9ACTN</name>
<keyword evidence="2" id="KW-0732">Signal</keyword>
<accession>A0A9D6AEE8</accession>
<evidence type="ECO:0000256" key="1">
    <source>
        <dbReference type="SAM" id="MobiDB-lite"/>
    </source>
</evidence>
<feature type="compositionally biased region" description="Pro residues" evidence="1">
    <location>
        <begin position="202"/>
        <end position="220"/>
    </location>
</feature>
<reference evidence="3" key="1">
    <citation type="submission" date="2020-04" db="EMBL/GenBank/DDBJ databases">
        <title>Deep metagenomics examines the oral microbiome during advanced dental caries in children, revealing novel taxa and co-occurrences with host molecules.</title>
        <authorList>
            <person name="Baker J.L."/>
            <person name="Morton J.T."/>
            <person name="Dinis M."/>
            <person name="Alvarez R."/>
            <person name="Tran N.C."/>
            <person name="Knight R."/>
            <person name="Edlund A."/>
        </authorList>
    </citation>
    <scope>NUCLEOTIDE SEQUENCE</scope>
    <source>
        <strain evidence="3">JCVI_3_bin.11</strain>
    </source>
</reference>
<feature type="region of interest" description="Disordered" evidence="1">
    <location>
        <begin position="46"/>
        <end position="79"/>
    </location>
</feature>
<feature type="signal peptide" evidence="2">
    <location>
        <begin position="1"/>
        <end position="34"/>
    </location>
</feature>
<gene>
    <name evidence="3" type="ORF">HXK24_05595</name>
</gene>
<feature type="non-terminal residue" evidence="3">
    <location>
        <position position="220"/>
    </location>
</feature>
<protein>
    <submittedName>
        <fullName evidence="3">Uncharacterized protein</fullName>
    </submittedName>
</protein>
<comment type="caution">
    <text evidence="3">The sequence shown here is derived from an EMBL/GenBank/DDBJ whole genome shotgun (WGS) entry which is preliminary data.</text>
</comment>
<proteinExistence type="predicted"/>
<feature type="chain" id="PRO_5039413524" evidence="2">
    <location>
        <begin position="35"/>
        <end position="220"/>
    </location>
</feature>
<organism evidence="3 4">
    <name type="scientific">Lancefieldella parvula</name>
    <dbReference type="NCBI Taxonomy" id="1382"/>
    <lineage>
        <taxon>Bacteria</taxon>
        <taxon>Bacillati</taxon>
        <taxon>Actinomycetota</taxon>
        <taxon>Coriobacteriia</taxon>
        <taxon>Coriobacteriales</taxon>
        <taxon>Atopobiaceae</taxon>
        <taxon>Lancefieldella</taxon>
    </lineage>
</organism>
<feature type="compositionally biased region" description="Low complexity" evidence="1">
    <location>
        <begin position="46"/>
        <end position="72"/>
    </location>
</feature>
<evidence type="ECO:0000313" key="4">
    <source>
        <dbReference type="Proteomes" id="UP000787322"/>
    </source>
</evidence>
<dbReference type="AlphaFoldDB" id="A0A9D6AEE8"/>
<evidence type="ECO:0000256" key="2">
    <source>
        <dbReference type="SAM" id="SignalP"/>
    </source>
</evidence>
<dbReference type="Proteomes" id="UP000787322">
    <property type="component" value="Unassembled WGS sequence"/>
</dbReference>
<dbReference type="EMBL" id="JABZGU010000151">
    <property type="protein sequence ID" value="MBF4803272.1"/>
    <property type="molecule type" value="Genomic_DNA"/>
</dbReference>
<sequence>MSKYLRNNVKLLAIAGIMASVLVFSPVLSSLALAEGTEVAEASVATETAATTESSAATTEATATTETTTAASTDDDSDAEAVGSYMGADGIMREIHISVSTDGGTYNGKDYIPPTISDDFKSVSFSSNVQREGYTLVGFSTGYFSQEEINNATPDMSKPYTIDESGNVHMNLDDIVAWSATDDIDTNTITIRYHLTTLWAPNPEPEPTPAPEPQPAPTPV</sequence>
<evidence type="ECO:0000313" key="3">
    <source>
        <dbReference type="EMBL" id="MBF4803272.1"/>
    </source>
</evidence>